<proteinExistence type="predicted"/>
<comment type="caution">
    <text evidence="1">The sequence shown here is derived from an EMBL/GenBank/DDBJ whole genome shotgun (WGS) entry which is preliminary data.</text>
</comment>
<gene>
    <name evidence="1" type="ORF">BcabD6B2_05900</name>
</gene>
<dbReference type="AlphaFoldDB" id="A0AAV4LNW2"/>
<dbReference type="EMBL" id="BPLF01000001">
    <property type="protein sequence ID" value="GIX61155.1"/>
    <property type="molecule type" value="Genomic_DNA"/>
</dbReference>
<dbReference type="GeneID" id="94192638"/>
<evidence type="ECO:0000313" key="1">
    <source>
        <dbReference type="EMBL" id="GIX61155.1"/>
    </source>
</evidence>
<organism evidence="1 2">
    <name type="scientific">Babesia caballi</name>
    <dbReference type="NCBI Taxonomy" id="5871"/>
    <lineage>
        <taxon>Eukaryota</taxon>
        <taxon>Sar</taxon>
        <taxon>Alveolata</taxon>
        <taxon>Apicomplexa</taxon>
        <taxon>Aconoidasida</taxon>
        <taxon>Piroplasmida</taxon>
        <taxon>Babesiidae</taxon>
        <taxon>Babesia</taxon>
    </lineage>
</organism>
<keyword evidence="2" id="KW-1185">Reference proteome</keyword>
<protein>
    <submittedName>
        <fullName evidence="1">Pseudouridine synthase</fullName>
    </submittedName>
</protein>
<evidence type="ECO:0000313" key="2">
    <source>
        <dbReference type="Proteomes" id="UP001497744"/>
    </source>
</evidence>
<reference evidence="1 2" key="1">
    <citation type="submission" date="2021-06" db="EMBL/GenBank/DDBJ databases">
        <title>Genome sequence of Babesia caballi.</title>
        <authorList>
            <person name="Yamagishi J."/>
            <person name="Kidaka T."/>
            <person name="Ochi A."/>
        </authorList>
    </citation>
    <scope>NUCLEOTIDE SEQUENCE [LARGE SCALE GENOMIC DNA]</scope>
    <source>
        <strain evidence="1">USDA-D6B2</strain>
    </source>
</reference>
<accession>A0AAV4LNW2</accession>
<dbReference type="RefSeq" id="XP_067713226.1">
    <property type="nucleotide sequence ID" value="XM_067857125.1"/>
</dbReference>
<sequence>MRLTKVTRLTRTTMIDYITVPISLLVTTLGENNANMSRQKGAHKRAKAAEVEAVGATGQCPEARVAKEGGRVGAGGLDTGGGTVGKVLTRPPVLAFAPPVKVSQTVEQHRRDAEEDEGTVYLVGILVFKSVPSGFRFVIRRFVTALLTNAIRSNLPTLPTDKSFQSVGQLGYGTTGLPYEPSLQLSQLLFTDTGTIVPNIFKVFVEGSEVCFENFKRLPLNVIFPSGNLLSLFPKLISQSRNAFAHYPQNAICHVLRITIEKLYKLLGQTFNCLLTLAVILLNTVHPTHPQHPVYRLFEVLWRVGEDFLWLRHLTVLTDPHTAISQQIITQ</sequence>
<dbReference type="Proteomes" id="UP001497744">
    <property type="component" value="Unassembled WGS sequence"/>
</dbReference>
<name>A0AAV4LNW2_BABCB</name>